<evidence type="ECO:0000313" key="6">
    <source>
        <dbReference type="EMBL" id="MEK8132072.1"/>
    </source>
</evidence>
<dbReference type="SUPFAM" id="SSF48498">
    <property type="entry name" value="Tetracyclin repressor-like, C-terminal domain"/>
    <property type="match status" value="1"/>
</dbReference>
<keyword evidence="3" id="KW-0804">Transcription</keyword>
<name>A0ABU9DVC4_9BACL</name>
<feature type="domain" description="HTH tetR-type" evidence="5">
    <location>
        <begin position="16"/>
        <end position="76"/>
    </location>
</feature>
<evidence type="ECO:0000256" key="3">
    <source>
        <dbReference type="ARBA" id="ARBA00023163"/>
    </source>
</evidence>
<dbReference type="RefSeq" id="WP_341419283.1">
    <property type="nucleotide sequence ID" value="NZ_JBBPCC010000026.1"/>
</dbReference>
<dbReference type="PRINTS" id="PR00455">
    <property type="entry name" value="HTHTETR"/>
</dbReference>
<organism evidence="6 7">
    <name type="scientific">Paenibacillus filicis</name>
    <dbReference type="NCBI Taxonomy" id="669464"/>
    <lineage>
        <taxon>Bacteria</taxon>
        <taxon>Bacillati</taxon>
        <taxon>Bacillota</taxon>
        <taxon>Bacilli</taxon>
        <taxon>Bacillales</taxon>
        <taxon>Paenibacillaceae</taxon>
        <taxon>Paenibacillus</taxon>
    </lineage>
</organism>
<dbReference type="PROSITE" id="PS01081">
    <property type="entry name" value="HTH_TETR_1"/>
    <property type="match status" value="1"/>
</dbReference>
<sequence>MQPLQVKEGIIIRKGEKTKQFVIEKTALLLNQRGFLSTSLAEITDATGLQKGGLYNHFKDKEELMLESFKHCCALVNEQMEPVMASQPTSLGQLTAFIDFYCGLDFPGGCPIVNATVEAHAVSPPLYEQAGQAMDNLLAFIGEIIQSGISSGEIRAQVIPKDAALFILSAVEGGLVMHKLYPGNSSITTVREQLFRYIESELKK</sequence>
<dbReference type="InterPro" id="IPR011075">
    <property type="entry name" value="TetR_C"/>
</dbReference>
<dbReference type="EMBL" id="JBBPCC010000026">
    <property type="protein sequence ID" value="MEK8132072.1"/>
    <property type="molecule type" value="Genomic_DNA"/>
</dbReference>
<proteinExistence type="predicted"/>
<reference evidence="6 7" key="1">
    <citation type="submission" date="2024-04" db="EMBL/GenBank/DDBJ databases">
        <title>draft genome sequnece of Paenibacillus filicis.</title>
        <authorList>
            <person name="Kim D.-U."/>
        </authorList>
    </citation>
    <scope>NUCLEOTIDE SEQUENCE [LARGE SCALE GENOMIC DNA]</scope>
    <source>
        <strain evidence="6 7">KACC14197</strain>
    </source>
</reference>
<dbReference type="PROSITE" id="PS50977">
    <property type="entry name" value="HTH_TETR_2"/>
    <property type="match status" value="1"/>
</dbReference>
<evidence type="ECO:0000256" key="2">
    <source>
        <dbReference type="ARBA" id="ARBA00023125"/>
    </source>
</evidence>
<dbReference type="InterPro" id="IPR001647">
    <property type="entry name" value="HTH_TetR"/>
</dbReference>
<dbReference type="Pfam" id="PF00440">
    <property type="entry name" value="TetR_N"/>
    <property type="match status" value="1"/>
</dbReference>
<accession>A0ABU9DVC4</accession>
<protein>
    <submittedName>
        <fullName evidence="6">TetR/AcrR family transcriptional regulator</fullName>
    </submittedName>
</protein>
<keyword evidence="7" id="KW-1185">Reference proteome</keyword>
<dbReference type="SUPFAM" id="SSF46689">
    <property type="entry name" value="Homeodomain-like"/>
    <property type="match status" value="1"/>
</dbReference>
<dbReference type="Gene3D" id="1.10.357.10">
    <property type="entry name" value="Tetracycline Repressor, domain 2"/>
    <property type="match status" value="1"/>
</dbReference>
<evidence type="ECO:0000259" key="5">
    <source>
        <dbReference type="PROSITE" id="PS50977"/>
    </source>
</evidence>
<dbReference type="Proteomes" id="UP001469365">
    <property type="component" value="Unassembled WGS sequence"/>
</dbReference>
<keyword evidence="1" id="KW-0805">Transcription regulation</keyword>
<gene>
    <name evidence="6" type="ORF">WMW72_29665</name>
</gene>
<dbReference type="PANTHER" id="PTHR47506:SF3">
    <property type="entry name" value="HTH-TYPE TRANSCRIPTIONAL REGULATOR LMRA"/>
    <property type="match status" value="1"/>
</dbReference>
<keyword evidence="2 4" id="KW-0238">DNA-binding</keyword>
<dbReference type="InterPro" id="IPR009057">
    <property type="entry name" value="Homeodomain-like_sf"/>
</dbReference>
<evidence type="ECO:0000256" key="1">
    <source>
        <dbReference type="ARBA" id="ARBA00023015"/>
    </source>
</evidence>
<evidence type="ECO:0000313" key="7">
    <source>
        <dbReference type="Proteomes" id="UP001469365"/>
    </source>
</evidence>
<dbReference type="PANTHER" id="PTHR47506">
    <property type="entry name" value="TRANSCRIPTIONAL REGULATORY PROTEIN"/>
    <property type="match status" value="1"/>
</dbReference>
<dbReference type="InterPro" id="IPR023772">
    <property type="entry name" value="DNA-bd_HTH_TetR-type_CS"/>
</dbReference>
<feature type="DNA-binding region" description="H-T-H motif" evidence="4">
    <location>
        <begin position="39"/>
        <end position="58"/>
    </location>
</feature>
<evidence type="ECO:0000256" key="4">
    <source>
        <dbReference type="PROSITE-ProRule" id="PRU00335"/>
    </source>
</evidence>
<dbReference type="Pfam" id="PF16925">
    <property type="entry name" value="TetR_C_13"/>
    <property type="match status" value="1"/>
</dbReference>
<dbReference type="InterPro" id="IPR036271">
    <property type="entry name" value="Tet_transcr_reg_TetR-rel_C_sf"/>
</dbReference>
<comment type="caution">
    <text evidence="6">The sequence shown here is derived from an EMBL/GenBank/DDBJ whole genome shotgun (WGS) entry which is preliminary data.</text>
</comment>